<dbReference type="Gene3D" id="3.40.50.970">
    <property type="match status" value="2"/>
</dbReference>
<evidence type="ECO:0000313" key="8">
    <source>
        <dbReference type="Proteomes" id="UP000295096"/>
    </source>
</evidence>
<dbReference type="AlphaFoldDB" id="A0A4R5Q7M8"/>
<dbReference type="Gene3D" id="3.40.50.1220">
    <property type="entry name" value="TPP-binding domain"/>
    <property type="match status" value="1"/>
</dbReference>
<feature type="domain" description="Thiamine pyrophosphate enzyme TPP-binding" evidence="5">
    <location>
        <begin position="410"/>
        <end position="554"/>
    </location>
</feature>
<dbReference type="CDD" id="cd00568">
    <property type="entry name" value="TPP_enzymes"/>
    <property type="match status" value="1"/>
</dbReference>
<evidence type="ECO:0000259" key="5">
    <source>
        <dbReference type="Pfam" id="PF02775"/>
    </source>
</evidence>
<dbReference type="PANTHER" id="PTHR18968:SF167">
    <property type="entry name" value="ACETOLACTATE SYNTHASE LARGE SUBUNIT ILVB2-RELATED"/>
    <property type="match status" value="1"/>
</dbReference>
<dbReference type="Pfam" id="PF00205">
    <property type="entry name" value="TPP_enzyme_M"/>
    <property type="match status" value="1"/>
</dbReference>
<dbReference type="RefSeq" id="WP_133292282.1">
    <property type="nucleotide sequence ID" value="NZ_SMSJ01000090.1"/>
</dbReference>
<gene>
    <name evidence="7" type="ORF">E2C06_30140</name>
</gene>
<dbReference type="Proteomes" id="UP000295096">
    <property type="component" value="Unassembled WGS sequence"/>
</dbReference>
<comment type="caution">
    <text evidence="7">The sequence shown here is derived from an EMBL/GenBank/DDBJ whole genome shotgun (WGS) entry which is preliminary data.</text>
</comment>
<dbReference type="InterPro" id="IPR045229">
    <property type="entry name" value="TPP_enz"/>
</dbReference>
<evidence type="ECO:0000256" key="2">
    <source>
        <dbReference type="ARBA" id="ARBA00023052"/>
    </source>
</evidence>
<dbReference type="CDD" id="cd07035">
    <property type="entry name" value="TPP_PYR_POX_like"/>
    <property type="match status" value="1"/>
</dbReference>
<comment type="similarity">
    <text evidence="1 3">Belongs to the TPP enzyme family.</text>
</comment>
<evidence type="ECO:0000259" key="6">
    <source>
        <dbReference type="Pfam" id="PF02776"/>
    </source>
</evidence>
<dbReference type="GO" id="GO:0009099">
    <property type="term" value="P:L-valine biosynthetic process"/>
    <property type="evidence" value="ECO:0007669"/>
    <property type="project" value="TreeGrafter"/>
</dbReference>
<dbReference type="GO" id="GO:0003984">
    <property type="term" value="F:acetolactate synthase activity"/>
    <property type="evidence" value="ECO:0007669"/>
    <property type="project" value="TreeGrafter"/>
</dbReference>
<dbReference type="GO" id="GO:0050660">
    <property type="term" value="F:flavin adenine dinucleotide binding"/>
    <property type="evidence" value="ECO:0007669"/>
    <property type="project" value="TreeGrafter"/>
</dbReference>
<dbReference type="GO" id="GO:0030976">
    <property type="term" value="F:thiamine pyrophosphate binding"/>
    <property type="evidence" value="ECO:0007669"/>
    <property type="project" value="InterPro"/>
</dbReference>
<dbReference type="EMBL" id="SMSJ01000090">
    <property type="protein sequence ID" value="TDH58914.1"/>
    <property type="molecule type" value="Genomic_DNA"/>
</dbReference>
<evidence type="ECO:0000256" key="3">
    <source>
        <dbReference type="RuleBase" id="RU362132"/>
    </source>
</evidence>
<dbReference type="InterPro" id="IPR012001">
    <property type="entry name" value="Thiamin_PyroP_enz_TPP-bd_dom"/>
</dbReference>
<dbReference type="GO" id="GO:0009097">
    <property type="term" value="P:isoleucine biosynthetic process"/>
    <property type="evidence" value="ECO:0007669"/>
    <property type="project" value="TreeGrafter"/>
</dbReference>
<accession>A0A4R5Q7M8</accession>
<dbReference type="InterPro" id="IPR029061">
    <property type="entry name" value="THDP-binding"/>
</dbReference>
<feature type="domain" description="Thiamine pyrophosphate enzyme central" evidence="4">
    <location>
        <begin position="227"/>
        <end position="352"/>
    </location>
</feature>
<dbReference type="Pfam" id="PF02776">
    <property type="entry name" value="TPP_enzyme_N"/>
    <property type="match status" value="1"/>
</dbReference>
<organism evidence="7 8">
    <name type="scientific">Dankookia rubra</name>
    <dbReference type="NCBI Taxonomy" id="1442381"/>
    <lineage>
        <taxon>Bacteria</taxon>
        <taxon>Pseudomonadati</taxon>
        <taxon>Pseudomonadota</taxon>
        <taxon>Alphaproteobacteria</taxon>
        <taxon>Acetobacterales</taxon>
        <taxon>Roseomonadaceae</taxon>
        <taxon>Dankookia</taxon>
    </lineage>
</organism>
<proteinExistence type="inferred from homology"/>
<dbReference type="PANTHER" id="PTHR18968">
    <property type="entry name" value="THIAMINE PYROPHOSPHATE ENZYMES"/>
    <property type="match status" value="1"/>
</dbReference>
<dbReference type="SUPFAM" id="SSF52467">
    <property type="entry name" value="DHS-like NAD/FAD-binding domain"/>
    <property type="match status" value="1"/>
</dbReference>
<sequence length="595" mass="60601">MNEIGSSPLDRTTLASDAAPGLTVAEALARALQALGVRQAYGVSGGAQALLWAALSRHLDLLHCRHESGAAFAATEAHFASGRPVVAFATTGPGITNALTGMLAARTEGAKVILLSAYGSAAQRGRGAIQETSGYTMPTSGLFEAGAWFDDAVVLETPDQLPQVLRRLAAGLARPGGYVAHLSVPTTVQGALLTQPMPPLPPEAPSPSVTGPAAIARCVALLSGAPFAIWAGFGARGAAAAVQALAERTGAPVMCSPRAKGVIPEDHPLFLGVTGMGGHAASVIARLRDLAPRRILVLGTRLGEPTSFWSPALVPPGGFVHVDIDPRVPGAAYPQAETYSVQAEVGEFLGALLAAWPEQDLAGQYSLRSGRPHPAHPAVQPSARLRPEALMGAVQRVVLDGSDATVLAESGNAFTWATHYLRLPGPGRYRVSTNLGSMGHVAAGVVGAALGAGRKAVAILGDGAMLMNSGEVSTAVKRQAPAVWIVLNDGRYNMCHQGMAALGMAGAADALFPPTDFAMLARAMGAEGLRVGDETALDAALAEAMAAPGPVVIDALIDADRPAPSHGRNEGLGAATAAARAAVTASVSFPVIASH</sequence>
<dbReference type="OrthoDB" id="4494979at2"/>
<evidence type="ECO:0000256" key="1">
    <source>
        <dbReference type="ARBA" id="ARBA00007812"/>
    </source>
</evidence>
<feature type="domain" description="Thiamine pyrophosphate enzyme N-terminal TPP-binding" evidence="6">
    <location>
        <begin position="23"/>
        <end position="132"/>
    </location>
</feature>
<evidence type="ECO:0000259" key="4">
    <source>
        <dbReference type="Pfam" id="PF00205"/>
    </source>
</evidence>
<name>A0A4R5Q7M8_9PROT</name>
<dbReference type="SUPFAM" id="SSF52518">
    <property type="entry name" value="Thiamin diphosphate-binding fold (THDP-binding)"/>
    <property type="match status" value="2"/>
</dbReference>
<keyword evidence="8" id="KW-1185">Reference proteome</keyword>
<evidence type="ECO:0000313" key="7">
    <source>
        <dbReference type="EMBL" id="TDH58914.1"/>
    </source>
</evidence>
<dbReference type="GO" id="GO:0000287">
    <property type="term" value="F:magnesium ion binding"/>
    <property type="evidence" value="ECO:0007669"/>
    <property type="project" value="InterPro"/>
</dbReference>
<dbReference type="GO" id="GO:0005948">
    <property type="term" value="C:acetolactate synthase complex"/>
    <property type="evidence" value="ECO:0007669"/>
    <property type="project" value="TreeGrafter"/>
</dbReference>
<dbReference type="Pfam" id="PF02775">
    <property type="entry name" value="TPP_enzyme_C"/>
    <property type="match status" value="1"/>
</dbReference>
<dbReference type="InterPro" id="IPR011766">
    <property type="entry name" value="TPP_enzyme_TPP-bd"/>
</dbReference>
<reference evidence="7 8" key="1">
    <citation type="journal article" date="2016" name="J. Microbiol.">
        <title>Dankookia rubra gen. nov., sp. nov., an alphaproteobacterium isolated from sediment of a shallow stream.</title>
        <authorList>
            <person name="Kim W.H."/>
            <person name="Kim D.H."/>
            <person name="Kang K."/>
            <person name="Ahn T.Y."/>
        </authorList>
    </citation>
    <scope>NUCLEOTIDE SEQUENCE [LARGE SCALE GENOMIC DNA]</scope>
    <source>
        <strain evidence="7 8">JCM30602</strain>
    </source>
</reference>
<dbReference type="InterPro" id="IPR012000">
    <property type="entry name" value="Thiamin_PyroP_enz_cen_dom"/>
</dbReference>
<protein>
    <submittedName>
        <fullName evidence="7">Thiamine pyrophosphate-binding protein</fullName>
    </submittedName>
</protein>
<dbReference type="InterPro" id="IPR029035">
    <property type="entry name" value="DHS-like_NAD/FAD-binding_dom"/>
</dbReference>
<keyword evidence="2 3" id="KW-0786">Thiamine pyrophosphate</keyword>